<dbReference type="InterPro" id="IPR000394">
    <property type="entry name" value="RNA_pol_sigma_54"/>
</dbReference>
<dbReference type="GO" id="GO:0016987">
    <property type="term" value="F:sigma factor activity"/>
    <property type="evidence" value="ECO:0007669"/>
    <property type="project" value="UniProtKB-KW"/>
</dbReference>
<dbReference type="InterPro" id="IPR007046">
    <property type="entry name" value="RNA_pol_sigma_54_core-bd"/>
</dbReference>
<dbReference type="Pfam" id="PF00309">
    <property type="entry name" value="Sigma54_AID"/>
    <property type="match status" value="1"/>
</dbReference>
<gene>
    <name evidence="11" type="ORF">SAMN02745120_1757</name>
</gene>
<keyword evidence="5" id="KW-0805">Transcription regulation</keyword>
<dbReference type="PROSITE" id="PS00718">
    <property type="entry name" value="SIGMA54_2"/>
    <property type="match status" value="1"/>
</dbReference>
<evidence type="ECO:0000256" key="4">
    <source>
        <dbReference type="ARBA" id="ARBA00022695"/>
    </source>
</evidence>
<evidence type="ECO:0000256" key="2">
    <source>
        <dbReference type="ARBA" id="ARBA00022478"/>
    </source>
</evidence>
<keyword evidence="2" id="KW-0240">DNA-directed RNA polymerase</keyword>
<keyword evidence="8" id="KW-0804">Transcription</keyword>
<evidence type="ECO:0000313" key="12">
    <source>
        <dbReference type="Proteomes" id="UP000243406"/>
    </source>
</evidence>
<evidence type="ECO:0000256" key="7">
    <source>
        <dbReference type="ARBA" id="ARBA00023125"/>
    </source>
</evidence>
<protein>
    <submittedName>
        <fullName evidence="11">RNA polymerase, sigma 54 subunit, RpoN/SigL</fullName>
    </submittedName>
</protein>
<evidence type="ECO:0000256" key="1">
    <source>
        <dbReference type="ARBA" id="ARBA00008798"/>
    </source>
</evidence>
<dbReference type="RefSeq" id="WP_079589587.1">
    <property type="nucleotide sequence ID" value="NZ_FUYN01000003.1"/>
</dbReference>
<keyword evidence="12" id="KW-1185">Reference proteome</keyword>
<evidence type="ECO:0000256" key="3">
    <source>
        <dbReference type="ARBA" id="ARBA00022679"/>
    </source>
</evidence>
<dbReference type="GO" id="GO:0000428">
    <property type="term" value="C:DNA-directed RNA polymerase complex"/>
    <property type="evidence" value="ECO:0007669"/>
    <property type="project" value="UniProtKB-KW"/>
</dbReference>
<evidence type="ECO:0000259" key="9">
    <source>
        <dbReference type="Pfam" id="PF04552"/>
    </source>
</evidence>
<dbReference type="NCBIfam" id="TIGR02395">
    <property type="entry name" value="rpoN_sigma"/>
    <property type="match status" value="1"/>
</dbReference>
<proteinExistence type="inferred from homology"/>
<keyword evidence="3" id="KW-0808">Transferase</keyword>
<evidence type="ECO:0000256" key="5">
    <source>
        <dbReference type="ARBA" id="ARBA00023015"/>
    </source>
</evidence>
<evidence type="ECO:0000313" key="11">
    <source>
        <dbReference type="EMBL" id="SKB48891.1"/>
    </source>
</evidence>
<organism evidence="11 12">
    <name type="scientific">Acetoanaerobium noterae</name>
    <dbReference type="NCBI Taxonomy" id="745369"/>
    <lineage>
        <taxon>Bacteria</taxon>
        <taxon>Bacillati</taxon>
        <taxon>Bacillota</taxon>
        <taxon>Clostridia</taxon>
        <taxon>Peptostreptococcales</taxon>
        <taxon>Filifactoraceae</taxon>
        <taxon>Acetoanaerobium</taxon>
    </lineage>
</organism>
<reference evidence="12" key="1">
    <citation type="submission" date="2017-02" db="EMBL/GenBank/DDBJ databases">
        <authorList>
            <person name="Varghese N."/>
            <person name="Submissions S."/>
        </authorList>
    </citation>
    <scope>NUCLEOTIDE SEQUENCE [LARGE SCALE GENOMIC DNA]</scope>
    <source>
        <strain evidence="12">ATCC 35199</strain>
    </source>
</reference>
<dbReference type="Proteomes" id="UP000243406">
    <property type="component" value="Unassembled WGS sequence"/>
</dbReference>
<keyword evidence="4" id="KW-0548">Nucleotidyltransferase</keyword>
<evidence type="ECO:0000259" key="10">
    <source>
        <dbReference type="Pfam" id="PF04963"/>
    </source>
</evidence>
<dbReference type="GO" id="GO:0003677">
    <property type="term" value="F:DNA binding"/>
    <property type="evidence" value="ECO:0007669"/>
    <property type="project" value="UniProtKB-KW"/>
</dbReference>
<dbReference type="AlphaFoldDB" id="A0A1T5BNL8"/>
<dbReference type="OrthoDB" id="9814402at2"/>
<dbReference type="Pfam" id="PF04963">
    <property type="entry name" value="Sigma54_CBD"/>
    <property type="match status" value="1"/>
</dbReference>
<name>A0A1T5BNL8_9FIRM</name>
<evidence type="ECO:0000256" key="6">
    <source>
        <dbReference type="ARBA" id="ARBA00023082"/>
    </source>
</evidence>
<dbReference type="InterPro" id="IPR038709">
    <property type="entry name" value="RpoN_core-bd_sf"/>
</dbReference>
<feature type="domain" description="RNA polymerase sigma factor 54 DNA-binding" evidence="9">
    <location>
        <begin position="289"/>
        <end position="446"/>
    </location>
</feature>
<dbReference type="PROSITE" id="PS50044">
    <property type="entry name" value="SIGMA54_3"/>
    <property type="match status" value="1"/>
</dbReference>
<dbReference type="PANTHER" id="PTHR32248">
    <property type="entry name" value="RNA POLYMERASE SIGMA-54 FACTOR"/>
    <property type="match status" value="1"/>
</dbReference>
<dbReference type="EMBL" id="FUYN01000003">
    <property type="protein sequence ID" value="SKB48891.1"/>
    <property type="molecule type" value="Genomic_DNA"/>
</dbReference>
<dbReference type="PIRSF" id="PIRSF000774">
    <property type="entry name" value="RpoN"/>
    <property type="match status" value="1"/>
</dbReference>
<keyword evidence="7" id="KW-0238">DNA-binding</keyword>
<feature type="domain" description="RNA polymerase sigma factor 54 core-binding" evidence="10">
    <location>
        <begin position="88"/>
        <end position="275"/>
    </location>
</feature>
<accession>A0A1T5BNL8</accession>
<dbReference type="PRINTS" id="PR00045">
    <property type="entry name" value="SIGMA54FCT"/>
</dbReference>
<dbReference type="GO" id="GO:0006352">
    <property type="term" value="P:DNA-templated transcription initiation"/>
    <property type="evidence" value="ECO:0007669"/>
    <property type="project" value="InterPro"/>
</dbReference>
<dbReference type="PANTHER" id="PTHR32248:SF4">
    <property type="entry name" value="RNA POLYMERASE SIGMA-54 FACTOR"/>
    <property type="match status" value="1"/>
</dbReference>
<dbReference type="GO" id="GO:0016779">
    <property type="term" value="F:nucleotidyltransferase activity"/>
    <property type="evidence" value="ECO:0007669"/>
    <property type="project" value="UniProtKB-KW"/>
</dbReference>
<evidence type="ECO:0000256" key="8">
    <source>
        <dbReference type="ARBA" id="ARBA00023163"/>
    </source>
</evidence>
<keyword evidence="6" id="KW-0731">Sigma factor</keyword>
<dbReference type="Gene3D" id="1.10.10.60">
    <property type="entry name" value="Homeodomain-like"/>
    <property type="match status" value="1"/>
</dbReference>
<sequence>MKMSFGLEINQSQKMILTKELKQSLEILQMNRFEIEELIVRETNENPTLEVEKKDEIDWEKYLKNLRDSSYKVYSNFFEIPDDEDSNAENYLKDNVNMYDYLSQQLRLMSLDSKVFAAGCYIIRTLNKDGYFKEDIRNACRNVGVAEEVFTEALEVVQSLEPSGIAARNISECLLLQIKDKGISDKVLENIIIEDIEMIGAHKYKELCKKYSIPSERLKAYIDYIKTLDPRPARQFASDENQYVLPDVVVERKSHGFEVRLNNDSLPSLKISSFYEKMLKDSIEKETKDYIKEKLQSSLMLIKNIEQRKNTVLKVAKGIVEEQEEFFLYGKNHIKPMILRDIAEKTGFHESTISRTVNGKYMLTPKGLFEFKYFFSSGVKDCDGDMVSNINIKNELKDIIDKENKKKPLSDQKICDILNLKGINISRRTVAKYREELNIPGSSIRKEI</sequence>
<dbReference type="GO" id="GO:0001216">
    <property type="term" value="F:DNA-binding transcription activator activity"/>
    <property type="evidence" value="ECO:0007669"/>
    <property type="project" value="InterPro"/>
</dbReference>
<comment type="similarity">
    <text evidence="1">Belongs to the sigma-54 factor family.</text>
</comment>
<dbReference type="Gene3D" id="1.10.10.1330">
    <property type="entry name" value="RNA polymerase sigma-54 factor, core-binding domain"/>
    <property type="match status" value="1"/>
</dbReference>
<dbReference type="Pfam" id="PF04552">
    <property type="entry name" value="Sigma54_DBD"/>
    <property type="match status" value="1"/>
</dbReference>
<dbReference type="PROSITE" id="PS00717">
    <property type="entry name" value="SIGMA54_1"/>
    <property type="match status" value="1"/>
</dbReference>
<dbReference type="InterPro" id="IPR007634">
    <property type="entry name" value="RNA_pol_sigma_54_DNA-bd"/>
</dbReference>